<comment type="similarity">
    <text evidence="1">Belongs to the protein disulfide isomerase family.</text>
</comment>
<dbReference type="Pfam" id="PF13848">
    <property type="entry name" value="Thioredoxin_6"/>
    <property type="match status" value="1"/>
</dbReference>
<keyword evidence="2" id="KW-0413">Isomerase</keyword>
<evidence type="ECO:0000313" key="3">
    <source>
        <dbReference type="Proteomes" id="UP000039865"/>
    </source>
</evidence>
<dbReference type="PANTHER" id="PTHR18929">
    <property type="entry name" value="PROTEIN DISULFIDE ISOMERASE"/>
    <property type="match status" value="1"/>
</dbReference>
<evidence type="ECO:0000313" key="2">
    <source>
        <dbReference type="EMBL" id="CDW72814.1"/>
    </source>
</evidence>
<dbReference type="GO" id="GO:0003756">
    <property type="term" value="F:protein disulfide isomerase activity"/>
    <property type="evidence" value="ECO:0007669"/>
    <property type="project" value="TreeGrafter"/>
</dbReference>
<dbReference type="InterPro" id="IPR036249">
    <property type="entry name" value="Thioredoxin-like_sf"/>
</dbReference>
<name>A0A077ZTH3_STYLE</name>
<gene>
    <name evidence="2" type="primary">Contig3321.g3552</name>
    <name evidence="2" type="ORF">STYLEM_1779</name>
</gene>
<dbReference type="Proteomes" id="UP000039865">
    <property type="component" value="Unassembled WGS sequence"/>
</dbReference>
<proteinExistence type="inferred from homology"/>
<accession>A0A077ZTH3</accession>
<dbReference type="Gene3D" id="3.40.30.10">
    <property type="entry name" value="Glutaredoxin"/>
    <property type="match status" value="3"/>
</dbReference>
<organism evidence="2 3">
    <name type="scientific">Stylonychia lemnae</name>
    <name type="common">Ciliate</name>
    <dbReference type="NCBI Taxonomy" id="5949"/>
    <lineage>
        <taxon>Eukaryota</taxon>
        <taxon>Sar</taxon>
        <taxon>Alveolata</taxon>
        <taxon>Ciliophora</taxon>
        <taxon>Intramacronucleata</taxon>
        <taxon>Spirotrichea</taxon>
        <taxon>Stichotrichia</taxon>
        <taxon>Sporadotrichida</taxon>
        <taxon>Oxytrichidae</taxon>
        <taxon>Stylonychinae</taxon>
        <taxon>Stylonychia</taxon>
    </lineage>
</organism>
<dbReference type="InParanoid" id="A0A077ZTH3"/>
<dbReference type="GO" id="GO:0034976">
    <property type="term" value="P:response to endoplasmic reticulum stress"/>
    <property type="evidence" value="ECO:0007669"/>
    <property type="project" value="TreeGrafter"/>
</dbReference>
<dbReference type="SUPFAM" id="SSF52833">
    <property type="entry name" value="Thioredoxin-like"/>
    <property type="match status" value="2"/>
</dbReference>
<keyword evidence="3" id="KW-1185">Reference proteome</keyword>
<reference evidence="2 3" key="1">
    <citation type="submission" date="2014-06" db="EMBL/GenBank/DDBJ databases">
        <authorList>
            <person name="Swart Estienne"/>
        </authorList>
    </citation>
    <scope>NUCLEOTIDE SEQUENCE [LARGE SCALE GENOMIC DNA]</scope>
    <source>
        <strain evidence="2 3">130c</strain>
    </source>
</reference>
<sequence>MFSAPFCNECQDLDDEFSKAAKFMSQQKPSVYFAKIDGQHRNFEIYTGQTNTAQDYQNWINKKIFNGVKVIYNEREYNRLIKNNEILVIYLGYTNSTQFKKAFEIVARRYDNAFFTRIDTGSEIEKQFSIESYPALLLQTKQQNFTYNGYWDTNSIQRWISLQSIPNPVYYDTQYFNQLFKEENEAIFLFINYKMEEQIDLEYEFQKIAIDLKSDLPQAKHIILAITDVKNIEQKRVADTLGIIKSDFPVLAYIHPTAQGIETHIISDQDMIYQHLSYDYLKEFIEAGLRRICIYILRKLEVSSIINLRRYSSHQLIWILLMYNLVSLILLQYG</sequence>
<dbReference type="AlphaFoldDB" id="A0A077ZTH3"/>
<dbReference type="GO" id="GO:0006457">
    <property type="term" value="P:protein folding"/>
    <property type="evidence" value="ECO:0007669"/>
    <property type="project" value="TreeGrafter"/>
</dbReference>
<protein>
    <submittedName>
        <fullName evidence="2">Disulfide isomerase</fullName>
    </submittedName>
</protein>
<dbReference type="GO" id="GO:0005783">
    <property type="term" value="C:endoplasmic reticulum"/>
    <property type="evidence" value="ECO:0007669"/>
    <property type="project" value="TreeGrafter"/>
</dbReference>
<dbReference type="EMBL" id="CCKQ01001693">
    <property type="protein sequence ID" value="CDW72814.1"/>
    <property type="molecule type" value="Genomic_DNA"/>
</dbReference>
<evidence type="ECO:0000256" key="1">
    <source>
        <dbReference type="ARBA" id="ARBA00006347"/>
    </source>
</evidence>